<protein>
    <recommendedName>
        <fullName evidence="7">Telomere length and silencing protein 1</fullName>
    </recommendedName>
</protein>
<dbReference type="GO" id="GO:0005681">
    <property type="term" value="C:spliceosomal complex"/>
    <property type="evidence" value="ECO:0007669"/>
    <property type="project" value="TreeGrafter"/>
</dbReference>
<name>W7FD44_PLAF8</name>
<evidence type="ECO:0000256" key="4">
    <source>
        <dbReference type="SAM" id="MobiDB-lite"/>
    </source>
</evidence>
<organism evidence="5 6">
    <name type="scientific">Plasmodium falciparum (isolate 7G8)</name>
    <dbReference type="NCBI Taxonomy" id="57266"/>
    <lineage>
        <taxon>Eukaryota</taxon>
        <taxon>Sar</taxon>
        <taxon>Alveolata</taxon>
        <taxon>Apicomplexa</taxon>
        <taxon>Aconoidasida</taxon>
        <taxon>Haemosporida</taxon>
        <taxon>Plasmodiidae</taxon>
        <taxon>Plasmodium</taxon>
        <taxon>Plasmodium (Laverania)</taxon>
    </lineage>
</organism>
<dbReference type="AlphaFoldDB" id="W7FD44"/>
<evidence type="ECO:0000313" key="5">
    <source>
        <dbReference type="EMBL" id="EUR62042.1"/>
    </source>
</evidence>
<dbReference type="PANTHER" id="PTHR13486:SF2">
    <property type="entry name" value="SPLICING FACTOR C9ORF78"/>
    <property type="match status" value="1"/>
</dbReference>
<comment type="subcellular location">
    <subcellularLocation>
        <location evidence="1">Nucleus</location>
    </subcellularLocation>
</comment>
<feature type="compositionally biased region" description="Basic and acidic residues" evidence="4">
    <location>
        <begin position="134"/>
        <end position="155"/>
    </location>
</feature>
<evidence type="ECO:0000256" key="3">
    <source>
        <dbReference type="ARBA" id="ARBA00023242"/>
    </source>
</evidence>
<keyword evidence="3" id="KW-0539">Nucleus</keyword>
<dbReference type="GO" id="GO:0000398">
    <property type="term" value="P:mRNA splicing, via spliceosome"/>
    <property type="evidence" value="ECO:0007669"/>
    <property type="project" value="TreeGrafter"/>
</dbReference>
<dbReference type="InterPro" id="IPR010756">
    <property type="entry name" value="Tls1-like"/>
</dbReference>
<feature type="region of interest" description="Disordered" evidence="4">
    <location>
        <begin position="134"/>
        <end position="157"/>
    </location>
</feature>
<dbReference type="EMBL" id="KE123648">
    <property type="protein sequence ID" value="EUR62042.1"/>
    <property type="molecule type" value="Genomic_DNA"/>
</dbReference>
<accession>W7FD44</accession>
<dbReference type="PANTHER" id="PTHR13486">
    <property type="entry name" value="TELOMERE LENGTH AND SILENCING PROTEIN 1 TLS1 FAMILY MEMBER"/>
    <property type="match status" value="1"/>
</dbReference>
<feature type="region of interest" description="Disordered" evidence="4">
    <location>
        <begin position="18"/>
        <end position="49"/>
    </location>
</feature>
<evidence type="ECO:0000256" key="1">
    <source>
        <dbReference type="ARBA" id="ARBA00004123"/>
    </source>
</evidence>
<evidence type="ECO:0000256" key="2">
    <source>
        <dbReference type="ARBA" id="ARBA00007643"/>
    </source>
</evidence>
<evidence type="ECO:0000313" key="6">
    <source>
        <dbReference type="Proteomes" id="UP000030688"/>
    </source>
</evidence>
<comment type="similarity">
    <text evidence="2">Belongs to the TLS1 family.</text>
</comment>
<dbReference type="Proteomes" id="UP000030688">
    <property type="component" value="Unassembled WGS sequence"/>
</dbReference>
<proteinExistence type="inferred from homology"/>
<feature type="compositionally biased region" description="Basic and acidic residues" evidence="4">
    <location>
        <begin position="18"/>
        <end position="47"/>
    </location>
</feature>
<sequence>MIKKRKIKIDVKCKRIPTEKDDELKTEEDNRKNSKEGKIEERHHSDENNFINLETSKKLKVLQHMRMKKKGISTANLNYETKVIEKHDNEKKLLDKHFTKNITEKEIEEAHIESFIKENMKEFYDELNNKKKQQIEQEHEHEHEQDQEINKKQENNDNDLINNLYKLSDHLKIKTTHEDTSEKLNCITGITEVPIPLEIKMKNIEETEKFKRQILKNLHNMNKNKKGTYIQI</sequence>
<dbReference type="Pfam" id="PF07052">
    <property type="entry name" value="Hep_59"/>
    <property type="match status" value="1"/>
</dbReference>
<reference evidence="6" key="1">
    <citation type="submission" date="2007-11" db="EMBL/GenBank/DDBJ databases">
        <authorList>
            <consortium name="The Broad Institute Genome Sequencing Platform"/>
            <person name="Volkman S.K."/>
            <person name="Daily J.P."/>
            <person name="Sarr O."/>
            <person name="Ndiaye D."/>
            <person name="Ndir O."/>
            <person name="Mboup S."/>
            <person name="Lukens A."/>
            <person name="Stange-Thomann N."/>
            <person name="Mauceli E."/>
            <person name="Gnerre S."/>
            <person name="Jaffe D."/>
            <person name="Zainoun J."/>
            <person name="Wiegand R.C."/>
            <person name="Birren B."/>
            <person name="Galagan J."/>
            <person name="Lander E."/>
            <person name="Wirth D.F."/>
        </authorList>
    </citation>
    <scope>NUCLEOTIDE SEQUENCE [LARGE SCALE GENOMIC DNA]</scope>
    <source>
        <strain evidence="6">7G8</strain>
    </source>
</reference>
<gene>
    <name evidence="5" type="ORF">PFBG_05758</name>
</gene>
<dbReference type="OrthoDB" id="5627at2759"/>
<evidence type="ECO:0008006" key="7">
    <source>
        <dbReference type="Google" id="ProtNLM"/>
    </source>
</evidence>
<reference evidence="5 6" key="2">
    <citation type="submission" date="2013-02" db="EMBL/GenBank/DDBJ databases">
        <title>The Genome Sequence of Plasmodium falciparum 7G8.</title>
        <authorList>
            <consortium name="The Broad Institute Genome Sequencing Platform"/>
            <consortium name="The Broad Institute Genome Sequencing Center for Infectious Disease"/>
            <person name="Neafsey D."/>
            <person name="Cheeseman I."/>
            <person name="Volkman S."/>
            <person name="Adams J."/>
            <person name="Walker B."/>
            <person name="Young S.K."/>
            <person name="Zeng Q."/>
            <person name="Gargeya S."/>
            <person name="Fitzgerald M."/>
            <person name="Haas B."/>
            <person name="Abouelleil A."/>
            <person name="Alvarado L."/>
            <person name="Arachchi H.M."/>
            <person name="Berlin A.M."/>
            <person name="Chapman S.B."/>
            <person name="Dewar J."/>
            <person name="Goldberg J."/>
            <person name="Griggs A."/>
            <person name="Gujja S."/>
            <person name="Hansen M."/>
            <person name="Howarth C."/>
            <person name="Imamovic A."/>
            <person name="Larimer J."/>
            <person name="McCowan C."/>
            <person name="Murphy C."/>
            <person name="Neiman D."/>
            <person name="Pearson M."/>
            <person name="Priest M."/>
            <person name="Roberts A."/>
            <person name="Saif S."/>
            <person name="Shea T."/>
            <person name="Sisk P."/>
            <person name="Sykes S."/>
            <person name="Wortman J."/>
            <person name="Nusbaum C."/>
            <person name="Birren B."/>
        </authorList>
    </citation>
    <scope>NUCLEOTIDE SEQUENCE [LARGE SCALE GENOMIC DNA]</scope>
    <source>
        <strain evidence="5 6">7G8</strain>
    </source>
</reference>